<reference evidence="2" key="1">
    <citation type="journal article" date="2019" name="Int. J. Syst. Evol. Microbiol.">
        <title>The Global Catalogue of Microorganisms (GCM) 10K type strain sequencing project: providing services to taxonomists for standard genome sequencing and annotation.</title>
        <authorList>
            <consortium name="The Broad Institute Genomics Platform"/>
            <consortium name="The Broad Institute Genome Sequencing Center for Infectious Disease"/>
            <person name="Wu L."/>
            <person name="Ma J."/>
        </authorList>
    </citation>
    <scope>NUCLEOTIDE SEQUENCE [LARGE SCALE GENOMIC DNA]</scope>
    <source>
        <strain evidence="2">JCM 17656</strain>
    </source>
</reference>
<dbReference type="Proteomes" id="UP001500707">
    <property type="component" value="Unassembled WGS sequence"/>
</dbReference>
<sequence length="407" mass="46302">MSRTAYTPSLPGLGAVDEDLDTVINWGAGADSTAYLAKMLTAPKAHGIDLDRTVVLYMATGSEWPETRLLADEFMLPLLRENGVRFVQLARNGHLQADGFTVLDDSRRPEQLVARGPWTLWDDQESVGTVPQVAGTRKCSLWAKGDVGDWWLKQTFAGRPFRQIMGFNADEEGRRFGDQVTSRMPGRTGEFPLIDWGWDRRRCEDYLLKRFGVHWPKSYCTFCCFSASMGSLPTHLERMRTHPDIAGEVLRLEYTAMSLNPNAKLYGRKTLLEMFDPDQPRDRACLEAFERELAMPWALYHVRRLFLLTEDGRRRPVKRSTERVGLGRPDQLADRLISISERHGVDVEHDPVYGRARAWVRPRATVWPMAEELFATAPARVIDKQDNDFEEHWDALVSGPAAQLPLA</sequence>
<dbReference type="Gene3D" id="3.40.50.620">
    <property type="entry name" value="HUPs"/>
    <property type="match status" value="1"/>
</dbReference>
<protein>
    <recommendedName>
        <fullName evidence="3">Phosphoadenosine phosphosulfate reductase</fullName>
    </recommendedName>
</protein>
<dbReference type="InterPro" id="IPR014729">
    <property type="entry name" value="Rossmann-like_a/b/a_fold"/>
</dbReference>
<evidence type="ECO:0000313" key="1">
    <source>
        <dbReference type="EMBL" id="GAA3592358.1"/>
    </source>
</evidence>
<dbReference type="RefSeq" id="WP_346186483.1">
    <property type="nucleotide sequence ID" value="NZ_BAABCE010000029.1"/>
</dbReference>
<organism evidence="1 2">
    <name type="scientific">Streptomyces osmaniensis</name>
    <dbReference type="NCBI Taxonomy" id="593134"/>
    <lineage>
        <taxon>Bacteria</taxon>
        <taxon>Bacillati</taxon>
        <taxon>Actinomycetota</taxon>
        <taxon>Actinomycetes</taxon>
        <taxon>Kitasatosporales</taxon>
        <taxon>Streptomycetaceae</taxon>
        <taxon>Streptomyces</taxon>
    </lineage>
</organism>
<gene>
    <name evidence="1" type="ORF">GCM10022295_87460</name>
</gene>
<name>A0ABP6YX31_9ACTN</name>
<proteinExistence type="predicted"/>
<dbReference type="EMBL" id="BAABCE010000029">
    <property type="protein sequence ID" value="GAA3592358.1"/>
    <property type="molecule type" value="Genomic_DNA"/>
</dbReference>
<keyword evidence="2" id="KW-1185">Reference proteome</keyword>
<comment type="caution">
    <text evidence="1">The sequence shown here is derived from an EMBL/GenBank/DDBJ whole genome shotgun (WGS) entry which is preliminary data.</text>
</comment>
<accession>A0ABP6YX31</accession>
<evidence type="ECO:0000313" key="2">
    <source>
        <dbReference type="Proteomes" id="UP001500707"/>
    </source>
</evidence>
<evidence type="ECO:0008006" key="3">
    <source>
        <dbReference type="Google" id="ProtNLM"/>
    </source>
</evidence>